<reference evidence="1 2" key="1">
    <citation type="submission" date="2024-06" db="EMBL/GenBank/DDBJ databases">
        <authorList>
            <person name="Kraege A."/>
            <person name="Thomma B."/>
        </authorList>
    </citation>
    <scope>NUCLEOTIDE SEQUENCE [LARGE SCALE GENOMIC DNA]</scope>
</reference>
<dbReference type="EMBL" id="CAXHTA020000008">
    <property type="protein sequence ID" value="CAL5223233.1"/>
    <property type="molecule type" value="Genomic_DNA"/>
</dbReference>
<evidence type="ECO:0000313" key="1">
    <source>
        <dbReference type="EMBL" id="CAL5223233.1"/>
    </source>
</evidence>
<organism evidence="1 2">
    <name type="scientific">Coccomyxa viridis</name>
    <dbReference type="NCBI Taxonomy" id="1274662"/>
    <lineage>
        <taxon>Eukaryota</taxon>
        <taxon>Viridiplantae</taxon>
        <taxon>Chlorophyta</taxon>
        <taxon>core chlorophytes</taxon>
        <taxon>Trebouxiophyceae</taxon>
        <taxon>Trebouxiophyceae incertae sedis</taxon>
        <taxon>Coccomyxaceae</taxon>
        <taxon>Coccomyxa</taxon>
    </lineage>
</organism>
<comment type="caution">
    <text evidence="1">The sequence shown here is derived from an EMBL/GenBank/DDBJ whole genome shotgun (WGS) entry which is preliminary data.</text>
</comment>
<evidence type="ECO:0000313" key="2">
    <source>
        <dbReference type="Proteomes" id="UP001497392"/>
    </source>
</evidence>
<gene>
    <name evidence="1" type="primary">g5712</name>
    <name evidence="1" type="ORF">VP750_LOCUS4892</name>
</gene>
<proteinExistence type="predicted"/>
<keyword evidence="2" id="KW-1185">Reference proteome</keyword>
<accession>A0ABP1FTK0</accession>
<dbReference type="Proteomes" id="UP001497392">
    <property type="component" value="Unassembled WGS sequence"/>
</dbReference>
<sequence>MDSQPLLKVIDRYRAWSQAHSSAIVQEQDEISRKTDDVLSKACRIIADLSRSASVVWQLITKHEETLRLFQAL</sequence>
<protein>
    <submittedName>
        <fullName evidence="1">G5712 protein</fullName>
    </submittedName>
</protein>
<name>A0ABP1FTK0_9CHLO</name>